<feature type="domain" description="Methyltransferase" evidence="2">
    <location>
        <begin position="100"/>
        <end position="214"/>
    </location>
</feature>
<dbReference type="GO" id="GO:0008270">
    <property type="term" value="F:zinc ion binding"/>
    <property type="evidence" value="ECO:0007669"/>
    <property type="project" value="UniProtKB-KW"/>
</dbReference>
<dbReference type="RefSeq" id="XP_005772416.1">
    <property type="nucleotide sequence ID" value="XM_005772359.1"/>
</dbReference>
<comment type="catalytic activity">
    <reaction evidence="1">
        <text>adenosine(4) in tRNA(His) + S-adenosyl-L-methionine = 2'-O-methyladenosine(4) in tRNA(His) + S-adenosyl-L-homocysteine + H(+)</text>
        <dbReference type="Rhea" id="RHEA:43196"/>
        <dbReference type="Rhea" id="RHEA-COMP:10401"/>
        <dbReference type="Rhea" id="RHEA-COMP:10402"/>
        <dbReference type="ChEBI" id="CHEBI:15378"/>
        <dbReference type="ChEBI" id="CHEBI:57856"/>
        <dbReference type="ChEBI" id="CHEBI:59789"/>
        <dbReference type="ChEBI" id="CHEBI:74411"/>
        <dbReference type="ChEBI" id="CHEBI:74477"/>
        <dbReference type="EC" id="2.1.1.225"/>
    </reaction>
</comment>
<organism evidence="3 4">
    <name type="scientific">Emiliania huxleyi (strain CCMP1516)</name>
    <dbReference type="NCBI Taxonomy" id="280463"/>
    <lineage>
        <taxon>Eukaryota</taxon>
        <taxon>Haptista</taxon>
        <taxon>Haptophyta</taxon>
        <taxon>Prymnesiophyceae</taxon>
        <taxon>Isochrysidales</taxon>
        <taxon>Noelaerhabdaceae</taxon>
        <taxon>Emiliania</taxon>
    </lineage>
</organism>
<keyword evidence="1" id="KW-0862">Zinc</keyword>
<keyword evidence="1" id="KW-0489">Methyltransferase</keyword>
<comment type="similarity">
    <text evidence="1">Belongs to the methyltransferase TRM13 family.</text>
</comment>
<dbReference type="GO" id="GO:0106050">
    <property type="term" value="F:tRNA 2'-O-methyltransferase activity"/>
    <property type="evidence" value="ECO:0007669"/>
    <property type="project" value="UniProtKB-UniRule"/>
</dbReference>
<dbReference type="KEGG" id="ehx:EMIHUDRAFT_208734"/>
<evidence type="ECO:0000256" key="1">
    <source>
        <dbReference type="RuleBase" id="RU367103"/>
    </source>
</evidence>
<sequence length="574" mass="60622">MAPLNTACPLSGPVRRRLKANRMDQSAAVDVTDAVSRIEAAAASIPIHVARRPGPAAAEVLARAYEKATAGTSTWYRTGKRALHQPQLERFVGELTHYLDNVTAIVELGAGKGLLGRVLQDVSAISRGDRGALPLVAIEQRECPTYDSREHDVTRLNGTSVAQGFVLDDKIPHGALVIAKHFCGNASDEAVRLILASERVALAALAPCCHPAMQWDAFCAREAKGPLGALLTEAHFPALGADSCYRAGRAARVVLEAARLQQLAAAGFSTALVEYAPDNLILLAARPSSSLERGLGPLIQTPRPSGLHLPPSGVELRERGERAIESAPSAGGGASTLAPCVVAGGEAEAVLKALMASEVLCRSIDQITPYDRSACVAHSRLSAEADAAAVALPRDSLAGRGQTLAELADRWVAGELHRAGAAVSPSAFSHTLFEVAERHPRCDPRGKRIGVVATSKGSAEGRAYEAVLSALHATVDVIPERTAEESGAAPAKHAYDMLIVAIDRGDVPAVAATHRELLKPDGVLCARAKLGAQARGRRITEQLLASWRKHAFPTPTVRHLLADKETDRTIIVEL</sequence>
<keyword evidence="1" id="KW-0819">tRNA processing</keyword>
<comment type="function">
    <text evidence="1">tRNA methylase which 2'-O-methylates cytidine(4) in tRNA(Pro) and tRNA(Gly)(GCC), and adenosine(4) in tRNA(His).</text>
</comment>
<dbReference type="Proteomes" id="UP000013827">
    <property type="component" value="Unassembled WGS sequence"/>
</dbReference>
<dbReference type="EnsemblProtists" id="EOD19987">
    <property type="protein sequence ID" value="EOD19987"/>
    <property type="gene ID" value="EMIHUDRAFT_208734"/>
</dbReference>
<keyword evidence="1" id="KW-0479">Metal-binding</keyword>
<evidence type="ECO:0000313" key="3">
    <source>
        <dbReference type="EnsemblProtists" id="EOD19987"/>
    </source>
</evidence>
<keyword evidence="4" id="KW-1185">Reference proteome</keyword>
<reference evidence="4" key="1">
    <citation type="journal article" date="2013" name="Nature">
        <title>Pan genome of the phytoplankton Emiliania underpins its global distribution.</title>
        <authorList>
            <person name="Read B.A."/>
            <person name="Kegel J."/>
            <person name="Klute M.J."/>
            <person name="Kuo A."/>
            <person name="Lefebvre S.C."/>
            <person name="Maumus F."/>
            <person name="Mayer C."/>
            <person name="Miller J."/>
            <person name="Monier A."/>
            <person name="Salamov A."/>
            <person name="Young J."/>
            <person name="Aguilar M."/>
            <person name="Claverie J.M."/>
            <person name="Frickenhaus S."/>
            <person name="Gonzalez K."/>
            <person name="Herman E.K."/>
            <person name="Lin Y.C."/>
            <person name="Napier J."/>
            <person name="Ogata H."/>
            <person name="Sarno A.F."/>
            <person name="Shmutz J."/>
            <person name="Schroeder D."/>
            <person name="de Vargas C."/>
            <person name="Verret F."/>
            <person name="von Dassow P."/>
            <person name="Valentin K."/>
            <person name="Van de Peer Y."/>
            <person name="Wheeler G."/>
            <person name="Dacks J.B."/>
            <person name="Delwiche C.F."/>
            <person name="Dyhrman S.T."/>
            <person name="Glockner G."/>
            <person name="John U."/>
            <person name="Richards T."/>
            <person name="Worden A.Z."/>
            <person name="Zhang X."/>
            <person name="Grigoriev I.V."/>
            <person name="Allen A.E."/>
            <person name="Bidle K."/>
            <person name="Borodovsky M."/>
            <person name="Bowler C."/>
            <person name="Brownlee C."/>
            <person name="Cock J.M."/>
            <person name="Elias M."/>
            <person name="Gladyshev V.N."/>
            <person name="Groth M."/>
            <person name="Guda C."/>
            <person name="Hadaegh A."/>
            <person name="Iglesias-Rodriguez M.D."/>
            <person name="Jenkins J."/>
            <person name="Jones B.M."/>
            <person name="Lawson T."/>
            <person name="Leese F."/>
            <person name="Lindquist E."/>
            <person name="Lobanov A."/>
            <person name="Lomsadze A."/>
            <person name="Malik S.B."/>
            <person name="Marsh M.E."/>
            <person name="Mackinder L."/>
            <person name="Mock T."/>
            <person name="Mueller-Roeber B."/>
            <person name="Pagarete A."/>
            <person name="Parker M."/>
            <person name="Probert I."/>
            <person name="Quesneville H."/>
            <person name="Raines C."/>
            <person name="Rensing S.A."/>
            <person name="Riano-Pachon D.M."/>
            <person name="Richier S."/>
            <person name="Rokitta S."/>
            <person name="Shiraiwa Y."/>
            <person name="Soanes D.M."/>
            <person name="van der Giezen M."/>
            <person name="Wahlund T.M."/>
            <person name="Williams B."/>
            <person name="Wilson W."/>
            <person name="Wolfe G."/>
            <person name="Wurch L.L."/>
        </authorList>
    </citation>
    <scope>NUCLEOTIDE SEQUENCE</scope>
</reference>
<evidence type="ECO:0000259" key="2">
    <source>
        <dbReference type="Pfam" id="PF13679"/>
    </source>
</evidence>
<dbReference type="EC" id="2.1.1.225" evidence="1"/>
<dbReference type="InterPro" id="IPR039044">
    <property type="entry name" value="Trm13"/>
</dbReference>
<evidence type="ECO:0000313" key="4">
    <source>
        <dbReference type="Proteomes" id="UP000013827"/>
    </source>
</evidence>
<dbReference type="InterPro" id="IPR025714">
    <property type="entry name" value="Methyltranfer_dom"/>
</dbReference>
<reference evidence="3" key="2">
    <citation type="submission" date="2024-10" db="UniProtKB">
        <authorList>
            <consortium name="EnsemblProtists"/>
        </authorList>
    </citation>
    <scope>IDENTIFICATION</scope>
</reference>
<keyword evidence="1" id="KW-0949">S-adenosyl-L-methionine</keyword>
<dbReference type="PANTHER" id="PTHR12998:SF0">
    <property type="entry name" value="TRNA:M(4)X MODIFICATION ENZYME TRM13 HOMOLOG"/>
    <property type="match status" value="1"/>
</dbReference>
<dbReference type="PANTHER" id="PTHR12998">
    <property type="entry name" value="TRNA:M(4)X MODIFICATION ENZYME TRM13 HOMOLOG"/>
    <property type="match status" value="1"/>
</dbReference>
<dbReference type="Pfam" id="PF13679">
    <property type="entry name" value="Methyltransf_32"/>
    <property type="match status" value="1"/>
</dbReference>
<keyword evidence="1" id="KW-0863">Zinc-finger</keyword>
<dbReference type="GeneID" id="17265485"/>
<keyword evidence="1" id="KW-0808">Transferase</keyword>
<accession>A0A0D3J902</accession>
<dbReference type="PaxDb" id="2903-EOD19987"/>
<dbReference type="GO" id="GO:0030488">
    <property type="term" value="P:tRNA methylation"/>
    <property type="evidence" value="ECO:0007669"/>
    <property type="project" value="InterPro"/>
</dbReference>
<protein>
    <recommendedName>
        <fullName evidence="1">tRNA:m(4)X modification enzyme TRM13</fullName>
        <ecNumber evidence="1">2.1.1.225</ecNumber>
    </recommendedName>
</protein>
<name>A0A0D3J902_EMIH1</name>
<dbReference type="HOGENOM" id="CLU_475249_0_0_1"/>
<dbReference type="AlphaFoldDB" id="A0A0D3J902"/>
<comment type="catalytic activity">
    <reaction evidence="1">
        <text>cytidine(4) in tRNA(Gly)(GCC) + S-adenosyl-L-methionine = 2'-O-methylcytidine(4) in tRNA(Gly)(GCC) + S-adenosyl-L-homocysteine + H(+)</text>
        <dbReference type="Rhea" id="RHEA:43192"/>
        <dbReference type="Rhea" id="RHEA-COMP:10399"/>
        <dbReference type="Rhea" id="RHEA-COMP:10400"/>
        <dbReference type="ChEBI" id="CHEBI:15378"/>
        <dbReference type="ChEBI" id="CHEBI:57856"/>
        <dbReference type="ChEBI" id="CHEBI:59789"/>
        <dbReference type="ChEBI" id="CHEBI:74495"/>
        <dbReference type="ChEBI" id="CHEBI:82748"/>
        <dbReference type="EC" id="2.1.1.225"/>
    </reaction>
</comment>
<proteinExistence type="inferred from homology"/>
<comment type="catalytic activity">
    <reaction evidence="1">
        <text>cytidine(4) in tRNA(Pro) + S-adenosyl-L-methionine = 2'-O-methylcytidine(4) in tRNA(Pro) + S-adenosyl-L-homocysteine + H(+)</text>
        <dbReference type="Rhea" id="RHEA:32767"/>
        <dbReference type="Rhea" id="RHEA-COMP:10397"/>
        <dbReference type="Rhea" id="RHEA-COMP:10398"/>
        <dbReference type="ChEBI" id="CHEBI:15378"/>
        <dbReference type="ChEBI" id="CHEBI:57856"/>
        <dbReference type="ChEBI" id="CHEBI:59789"/>
        <dbReference type="ChEBI" id="CHEBI:74495"/>
        <dbReference type="ChEBI" id="CHEBI:82748"/>
        <dbReference type="EC" id="2.1.1.225"/>
    </reaction>
</comment>